<accession>A0A7S4RVF6</accession>
<dbReference type="AlphaFoldDB" id="A0A7S4RVF6"/>
<protein>
    <submittedName>
        <fullName evidence="1">Uncharacterized protein</fullName>
    </submittedName>
</protein>
<organism evidence="1">
    <name type="scientific">Ditylum brightwellii</name>
    <dbReference type="NCBI Taxonomy" id="49249"/>
    <lineage>
        <taxon>Eukaryota</taxon>
        <taxon>Sar</taxon>
        <taxon>Stramenopiles</taxon>
        <taxon>Ochrophyta</taxon>
        <taxon>Bacillariophyta</taxon>
        <taxon>Mediophyceae</taxon>
        <taxon>Lithodesmiophycidae</taxon>
        <taxon>Lithodesmiales</taxon>
        <taxon>Lithodesmiaceae</taxon>
        <taxon>Ditylum</taxon>
    </lineage>
</organism>
<name>A0A7S4RVF6_9STRA</name>
<proteinExistence type="predicted"/>
<sequence length="106" mass="12088">MRQLDVTEDIQKFISYASIICGHGVANAINQNRTSPSPVEILRFFINIQWWNGVLLTLDRHPAKVVQSLDLHTNIMSELLSKIGRCCRLTTVWKVILNEQDLLADV</sequence>
<gene>
    <name evidence="1" type="ORF">DBRI00130_LOCUS24885</name>
</gene>
<dbReference type="EMBL" id="HBNS01031769">
    <property type="protein sequence ID" value="CAE4626228.1"/>
    <property type="molecule type" value="Transcribed_RNA"/>
</dbReference>
<evidence type="ECO:0000313" key="1">
    <source>
        <dbReference type="EMBL" id="CAE4626228.1"/>
    </source>
</evidence>
<reference evidence="1" key="1">
    <citation type="submission" date="2021-01" db="EMBL/GenBank/DDBJ databases">
        <authorList>
            <person name="Corre E."/>
            <person name="Pelletier E."/>
            <person name="Niang G."/>
            <person name="Scheremetjew M."/>
            <person name="Finn R."/>
            <person name="Kale V."/>
            <person name="Holt S."/>
            <person name="Cochrane G."/>
            <person name="Meng A."/>
            <person name="Brown T."/>
            <person name="Cohen L."/>
        </authorList>
    </citation>
    <scope>NUCLEOTIDE SEQUENCE</scope>
    <source>
        <strain evidence="1">GSO104</strain>
    </source>
</reference>